<accession>A0A7C9JHD3</accession>
<dbReference type="InterPro" id="IPR036425">
    <property type="entry name" value="MoaB/Mog-like_dom_sf"/>
</dbReference>
<organism evidence="4 5">
    <name type="scientific">Herbidospora solisilvae</name>
    <dbReference type="NCBI Taxonomy" id="2696284"/>
    <lineage>
        <taxon>Bacteria</taxon>
        <taxon>Bacillati</taxon>
        <taxon>Actinomycetota</taxon>
        <taxon>Actinomycetes</taxon>
        <taxon>Streptosporangiales</taxon>
        <taxon>Streptosporangiaceae</taxon>
        <taxon>Herbidospora</taxon>
    </lineage>
</organism>
<dbReference type="PANTHER" id="PTHR43764">
    <property type="entry name" value="MOLYBDENUM COFACTOR BIOSYNTHESIS"/>
    <property type="match status" value="1"/>
</dbReference>
<keyword evidence="5" id="KW-1185">Reference proteome</keyword>
<dbReference type="Gene3D" id="3.40.980.10">
    <property type="entry name" value="MoaB/Mog-like domain"/>
    <property type="match status" value="1"/>
</dbReference>
<evidence type="ECO:0000313" key="5">
    <source>
        <dbReference type="Proteomes" id="UP000479526"/>
    </source>
</evidence>
<gene>
    <name evidence="4" type="ORF">GT755_33610</name>
</gene>
<proteinExistence type="predicted"/>
<dbReference type="GO" id="GO:0006777">
    <property type="term" value="P:Mo-molybdopterin cofactor biosynthetic process"/>
    <property type="evidence" value="ECO:0007669"/>
    <property type="project" value="UniProtKB-KW"/>
</dbReference>
<dbReference type="CDD" id="cd00886">
    <property type="entry name" value="MogA_MoaB"/>
    <property type="match status" value="1"/>
</dbReference>
<dbReference type="AlphaFoldDB" id="A0A7C9JHD3"/>
<dbReference type="EMBL" id="WXEW01000011">
    <property type="protein sequence ID" value="NAS26601.1"/>
    <property type="molecule type" value="Genomic_DNA"/>
</dbReference>
<evidence type="ECO:0000313" key="4">
    <source>
        <dbReference type="EMBL" id="NAS26601.1"/>
    </source>
</evidence>
<dbReference type="NCBIfam" id="TIGR00177">
    <property type="entry name" value="molyb_syn"/>
    <property type="match status" value="1"/>
</dbReference>
<evidence type="ECO:0000259" key="3">
    <source>
        <dbReference type="SMART" id="SM00852"/>
    </source>
</evidence>
<dbReference type="SUPFAM" id="SSF53218">
    <property type="entry name" value="Molybdenum cofactor biosynthesis proteins"/>
    <property type="match status" value="1"/>
</dbReference>
<dbReference type="InterPro" id="IPR051920">
    <property type="entry name" value="MPT_Adenylyltrnsfr/MoaC-Rel"/>
</dbReference>
<dbReference type="PANTHER" id="PTHR43764:SF1">
    <property type="entry name" value="MOLYBDOPTERIN MOLYBDOTRANSFERASE"/>
    <property type="match status" value="1"/>
</dbReference>
<name>A0A7C9JHD3_9ACTN</name>
<dbReference type="InterPro" id="IPR008284">
    <property type="entry name" value="MoCF_biosynth_CS"/>
</dbReference>
<comment type="caution">
    <text evidence="4">The sequence shown here is derived from an EMBL/GenBank/DDBJ whole genome shotgun (WGS) entry which is preliminary data.</text>
</comment>
<comment type="pathway">
    <text evidence="1">Cofactor biosynthesis; molybdopterin biosynthesis.</text>
</comment>
<evidence type="ECO:0000256" key="1">
    <source>
        <dbReference type="ARBA" id="ARBA00005046"/>
    </source>
</evidence>
<dbReference type="RefSeq" id="WP_161483588.1">
    <property type="nucleotide sequence ID" value="NZ_WXEW01000011.1"/>
</dbReference>
<feature type="domain" description="MoaB/Mog" evidence="3">
    <location>
        <begin position="5"/>
        <end position="147"/>
    </location>
</feature>
<keyword evidence="2" id="KW-0501">Molybdenum cofactor biosynthesis</keyword>
<dbReference type="UniPathway" id="UPA00344"/>
<protein>
    <submittedName>
        <fullName evidence="4">MogA/MoaB family molybdenum cofactor biosynthesis protein</fullName>
    </submittedName>
</protein>
<dbReference type="Proteomes" id="UP000479526">
    <property type="component" value="Unassembled WGS sequence"/>
</dbReference>
<dbReference type="SMART" id="SM00852">
    <property type="entry name" value="MoCF_biosynth"/>
    <property type="match status" value="1"/>
</dbReference>
<dbReference type="Pfam" id="PF00994">
    <property type="entry name" value="MoCF_biosynth"/>
    <property type="match status" value="1"/>
</dbReference>
<dbReference type="PROSITE" id="PS01078">
    <property type="entry name" value="MOCF_BIOSYNTHESIS_1"/>
    <property type="match status" value="1"/>
</dbReference>
<dbReference type="InterPro" id="IPR001453">
    <property type="entry name" value="MoaB/Mog_dom"/>
</dbReference>
<reference evidence="4 5" key="1">
    <citation type="submission" date="2020-01" db="EMBL/GenBank/DDBJ databases">
        <title>Herbidospora sp. NEAU-GS84 nov., a novel actinomycete isolated from soil.</title>
        <authorList>
            <person name="Han L."/>
        </authorList>
    </citation>
    <scope>NUCLEOTIDE SEQUENCE [LARGE SCALE GENOMIC DNA]</scope>
    <source>
        <strain evidence="4 5">NEAU-GS84</strain>
    </source>
</reference>
<sequence>MIRALVITASNRAAEGMYDDRSGRILHALLEEHGCTVDGPVVVRDGEPVYEALVKGLESAYQVIVTTGGTGLTPTDLTPEMTRRVLDREIPGIAEAIRQVNREKVPTSVLSRGLAGQAGSTLVVNLPGSTGGVRDGMAVLGPILGHVVDQIRGGDHRV</sequence>
<evidence type="ECO:0000256" key="2">
    <source>
        <dbReference type="ARBA" id="ARBA00023150"/>
    </source>
</evidence>